<name>A0A1X0QZ46_RHIZD</name>
<dbReference type="Proteomes" id="UP000242414">
    <property type="component" value="Unassembled WGS sequence"/>
</dbReference>
<protein>
    <submittedName>
        <fullName evidence="1">Uncharacterized protein</fullName>
    </submittedName>
</protein>
<evidence type="ECO:0000313" key="1">
    <source>
        <dbReference type="EMBL" id="ORE05073.1"/>
    </source>
</evidence>
<accession>A0A1X0QZ46</accession>
<dbReference type="AlphaFoldDB" id="A0A1X0QZ46"/>
<dbReference type="EMBL" id="KV921954">
    <property type="protein sequence ID" value="ORE05073.1"/>
    <property type="molecule type" value="Genomic_DNA"/>
</dbReference>
<organism evidence="1">
    <name type="scientific">Rhizopus microsporus var. microsporus</name>
    <dbReference type="NCBI Taxonomy" id="86635"/>
    <lineage>
        <taxon>Eukaryota</taxon>
        <taxon>Fungi</taxon>
        <taxon>Fungi incertae sedis</taxon>
        <taxon>Mucoromycota</taxon>
        <taxon>Mucoromycotina</taxon>
        <taxon>Mucoromycetes</taxon>
        <taxon>Mucorales</taxon>
        <taxon>Mucorineae</taxon>
        <taxon>Rhizopodaceae</taxon>
        <taxon>Rhizopus</taxon>
    </lineage>
</organism>
<gene>
    <name evidence="1" type="ORF">BCV72DRAFT_210075</name>
</gene>
<dbReference type="VEuPathDB" id="FungiDB:BCV72DRAFT_210075"/>
<sequence length="74" mass="8519">MNKEEAEVIVQMYSPSSIESVALEKYWFLMMSFSLFIHNNTQIDNCADLSKVSYQARAAAFTRRKIRFGKTTSS</sequence>
<dbReference type="OrthoDB" id="2273165at2759"/>
<reference evidence="1" key="1">
    <citation type="journal article" date="2016" name="Proc. Natl. Acad. Sci. U.S.A.">
        <title>Lipid metabolic changes in an early divergent fungus govern the establishment of a mutualistic symbiosis with endobacteria.</title>
        <authorList>
            <person name="Lastovetsky O.A."/>
            <person name="Gaspar M.L."/>
            <person name="Mondo S.J."/>
            <person name="LaButti K.M."/>
            <person name="Sandor L."/>
            <person name="Grigoriev I.V."/>
            <person name="Henry S.A."/>
            <person name="Pawlowska T.E."/>
        </authorList>
    </citation>
    <scope>NUCLEOTIDE SEQUENCE [LARGE SCALE GENOMIC DNA]</scope>
    <source>
        <strain evidence="1">ATCC 52814</strain>
    </source>
</reference>
<proteinExistence type="predicted"/>